<dbReference type="EMBL" id="CP162551">
    <property type="protein sequence ID" value="XDI38048.1"/>
    <property type="molecule type" value="Genomic_DNA"/>
</dbReference>
<accession>A0AB39BWL6</accession>
<keyword evidence="2" id="KW-0547">Nucleotide-binding</keyword>
<evidence type="ECO:0000256" key="3">
    <source>
        <dbReference type="ARBA" id="ARBA00023150"/>
    </source>
</evidence>
<dbReference type="GO" id="GO:1990133">
    <property type="term" value="C:molybdopterin adenylyltransferase complex"/>
    <property type="evidence" value="ECO:0007669"/>
    <property type="project" value="TreeGrafter"/>
</dbReference>
<dbReference type="SUPFAM" id="SSF54285">
    <property type="entry name" value="MoaD/ThiS"/>
    <property type="match status" value="1"/>
</dbReference>
<evidence type="ECO:0000256" key="7">
    <source>
        <dbReference type="ARBA" id="ARBA00063099"/>
    </source>
</evidence>
<evidence type="ECO:0000256" key="12">
    <source>
        <dbReference type="ARBA" id="ARBA00078992"/>
    </source>
</evidence>
<dbReference type="Gene3D" id="3.10.20.30">
    <property type="match status" value="1"/>
</dbReference>
<comment type="subunit">
    <text evidence="7">Heterotetramer of 2 MoaD subunits and 2 MoaE subunits. Forms a stable heterotetrameric complex of 2 MoaD and 2 MoeB during adenylation of MoaD by MoeB. During catalysis MoaD shuttles between the two heterotetrameric complexes.</text>
</comment>
<evidence type="ECO:0000256" key="1">
    <source>
        <dbReference type="ARBA" id="ARBA00005046"/>
    </source>
</evidence>
<evidence type="ECO:0000256" key="4">
    <source>
        <dbReference type="ARBA" id="ARBA00024200"/>
    </source>
</evidence>
<evidence type="ECO:0000313" key="13">
    <source>
        <dbReference type="EMBL" id="XDI38048.1"/>
    </source>
</evidence>
<dbReference type="NCBIfam" id="TIGR01687">
    <property type="entry name" value="moaD_arch"/>
    <property type="match status" value="1"/>
</dbReference>
<dbReference type="NCBIfam" id="TIGR01682">
    <property type="entry name" value="moaD"/>
    <property type="match status" value="1"/>
</dbReference>
<dbReference type="PANTHER" id="PTHR33359">
    <property type="entry name" value="MOLYBDOPTERIN SYNTHASE SULFUR CARRIER SUBUNIT"/>
    <property type="match status" value="1"/>
</dbReference>
<organism evidence="13">
    <name type="scientific">Alkalihalophilus sp. As8PL</name>
    <dbReference type="NCBI Taxonomy" id="3237103"/>
    <lineage>
        <taxon>Bacteria</taxon>
        <taxon>Bacillati</taxon>
        <taxon>Bacillota</taxon>
        <taxon>Bacilli</taxon>
        <taxon>Bacillales</taxon>
        <taxon>Bacillaceae</taxon>
        <taxon>Alkalihalophilus</taxon>
    </lineage>
</organism>
<evidence type="ECO:0000256" key="6">
    <source>
        <dbReference type="ARBA" id="ARBA00054425"/>
    </source>
</evidence>
<comment type="pathway">
    <text evidence="1">Cofactor biosynthesis; molybdopterin biosynthesis.</text>
</comment>
<dbReference type="GO" id="GO:0000166">
    <property type="term" value="F:nucleotide binding"/>
    <property type="evidence" value="ECO:0007669"/>
    <property type="project" value="UniProtKB-KW"/>
</dbReference>
<evidence type="ECO:0000256" key="9">
    <source>
        <dbReference type="ARBA" id="ARBA00076711"/>
    </source>
</evidence>
<evidence type="ECO:0000256" key="11">
    <source>
        <dbReference type="ARBA" id="ARBA00078020"/>
    </source>
</evidence>
<dbReference type="InterPro" id="IPR044672">
    <property type="entry name" value="MOCS2A"/>
</dbReference>
<dbReference type="RefSeq" id="WP_368505374.1">
    <property type="nucleotide sequence ID" value="NZ_CP162551.1"/>
</dbReference>
<name>A0AB39BWL6_9BACI</name>
<dbReference type="Pfam" id="PF02597">
    <property type="entry name" value="ThiS"/>
    <property type="match status" value="1"/>
</dbReference>
<dbReference type="PANTHER" id="PTHR33359:SF1">
    <property type="entry name" value="MOLYBDOPTERIN SYNTHASE SULFUR CARRIER SUBUNIT"/>
    <property type="match status" value="1"/>
</dbReference>
<dbReference type="CDD" id="cd00754">
    <property type="entry name" value="Ubl_MoaD"/>
    <property type="match status" value="1"/>
</dbReference>
<dbReference type="InterPro" id="IPR016155">
    <property type="entry name" value="Mopterin_synth/thiamin_S_b"/>
</dbReference>
<reference evidence="13" key="1">
    <citation type="submission" date="2024-07" db="EMBL/GenBank/DDBJ databases">
        <title>Identification and characteristics of an arsenic-resistant bacterial isolate, which belongs to a novel species.</title>
        <authorList>
            <person name="Juszczyk A."/>
            <person name="Kowalczyk A."/>
            <person name="Was K."/>
            <person name="Kosowicz W."/>
            <person name="Budzyn A."/>
            <person name="Latowski D."/>
        </authorList>
    </citation>
    <scope>NUCLEOTIDE SEQUENCE</scope>
    <source>
        <strain evidence="13">As8PL</strain>
    </source>
</reference>
<evidence type="ECO:0000256" key="2">
    <source>
        <dbReference type="ARBA" id="ARBA00022741"/>
    </source>
</evidence>
<evidence type="ECO:0000256" key="10">
    <source>
        <dbReference type="ARBA" id="ARBA00077809"/>
    </source>
</evidence>
<comment type="function">
    <text evidence="6">Involved in sulfur transfer in the conversion of molybdopterin precursor Z to molybdopterin.</text>
</comment>
<protein>
    <recommendedName>
        <fullName evidence="5">Molybdopterin synthase sulfur carrier subunit</fullName>
    </recommendedName>
    <alternativeName>
        <fullName evidence="11">MPT synthase subunit 1</fullName>
    </alternativeName>
    <alternativeName>
        <fullName evidence="8">Molybdenum cofactor biosynthesis protein D</fullName>
    </alternativeName>
    <alternativeName>
        <fullName evidence="10">Molybdopterin-converting factor small subunit</fullName>
    </alternativeName>
    <alternativeName>
        <fullName evidence="9">Molybdopterin-converting factor subunit 1</fullName>
    </alternativeName>
    <alternativeName>
        <fullName evidence="12">Sulfur carrier protein MoaD</fullName>
    </alternativeName>
</protein>
<evidence type="ECO:0000256" key="8">
    <source>
        <dbReference type="ARBA" id="ARBA00075076"/>
    </source>
</evidence>
<dbReference type="InterPro" id="IPR010038">
    <property type="entry name" value="MoaD_arc-typ"/>
</dbReference>
<dbReference type="InterPro" id="IPR012675">
    <property type="entry name" value="Beta-grasp_dom_sf"/>
</dbReference>
<dbReference type="InterPro" id="IPR003749">
    <property type="entry name" value="ThiS/MoaD-like"/>
</dbReference>
<gene>
    <name evidence="13" type="primary">moaD</name>
    <name evidence="13" type="ORF">AB3N04_06930</name>
</gene>
<comment type="similarity">
    <text evidence="4">Belongs to the MoaD family.</text>
</comment>
<sequence>MIKLLLFAEFQEQAGTDQVEIDQAGLTVAELKSWLKQEYRFTSLDQTMIAINETYANETDVLKDGDVIALIPPVSGG</sequence>
<dbReference type="AlphaFoldDB" id="A0AB39BWL6"/>
<dbReference type="FunFam" id="3.10.20.30:FF:000010">
    <property type="entry name" value="Molybdopterin synthase sulfur carrier subunit"/>
    <property type="match status" value="1"/>
</dbReference>
<keyword evidence="3" id="KW-0501">Molybdenum cofactor biosynthesis</keyword>
<dbReference type="GO" id="GO:0006777">
    <property type="term" value="P:Mo-molybdopterin cofactor biosynthetic process"/>
    <property type="evidence" value="ECO:0007669"/>
    <property type="project" value="UniProtKB-KW"/>
</dbReference>
<proteinExistence type="inferred from homology"/>
<evidence type="ECO:0000256" key="5">
    <source>
        <dbReference type="ARBA" id="ARBA00024247"/>
    </source>
</evidence>